<feature type="compositionally biased region" description="Low complexity" evidence="1">
    <location>
        <begin position="12"/>
        <end position="34"/>
    </location>
</feature>
<dbReference type="Pfam" id="PF03031">
    <property type="entry name" value="NIF"/>
    <property type="match status" value="1"/>
</dbReference>
<dbReference type="InterPro" id="IPR011948">
    <property type="entry name" value="Dullard_phosphatase"/>
</dbReference>
<sequence>MNSLNIISARVSPSSSPDPSRSNSLNHVGLAASSSEEELNAAQDGSLKEDRARLTSEPDEYTQDGRDGHDPYADEKTPLLGTGESKDTNTRSHSWHVLPSRLASNLITSLRWVLSTIAAPGVYLIAYLYDERGYFTPLRQLRKLFGAHEDDTRKAVNNYHEHTSVHDEKQASLRRASQSAKGKHASSTGMRPVPSSGSSSSGLSSESDSDVAVTDDAPNRISGSSGRHSRSKSTEEIAPARRSIRIKLHSDDALRQRKHKKAQSASAKGSGGDAAADLSAQLKSPTSPVGALTKYPKTPAPPRPLIPQRQPSYVPIENPDPAHLKTLILDLDETLIHSMSKGGRMGSGHMIEVRLNTTYVGAGGHQTLGPQHPILYYVHKRPHCDEFLRKISKWFNLVVFTASVQEYADPVIDWLESERKYFTARYYRQHCTFRHGAFIKDLSSIEPDLSKVMILDNSPLSYMFHQGRSPRSLALAPGDSGRRDANAGTRVDNAIPIQGWINDPTDNDLLHLVPLLEGLQYVSDCPEYRLVIWKCHFGPSVAFYPQASAACGVCSPSSAAKRRLFPQKRGISRSSGYLGRGQERLFLANKWELSKLAIDRDEMAKQAAGTSYYPQLPYLPPVKPSAIALGTLFNHSVELAVLTPLFGQTYNRAKAANTKEEFVRSKEATGAAVAWGTSLVGSALQSYGVGALINATGTLSYKGAAYLGALIFAATSAPTYLAQLFTEKRPTDTVAVGAVAKLFETVGLATFLTWWGTRTNPFE</sequence>
<feature type="compositionally biased region" description="Polar residues" evidence="1">
    <location>
        <begin position="175"/>
        <end position="189"/>
    </location>
</feature>
<feature type="compositionally biased region" description="Basic and acidic residues" evidence="1">
    <location>
        <begin position="161"/>
        <end position="171"/>
    </location>
</feature>
<protein>
    <submittedName>
        <fullName evidence="4">Nif domain protein</fullName>
    </submittedName>
</protein>
<feature type="compositionally biased region" description="Low complexity" evidence="1">
    <location>
        <begin position="195"/>
        <end position="206"/>
    </location>
</feature>
<dbReference type="InterPro" id="IPR023214">
    <property type="entry name" value="HAD_sf"/>
</dbReference>
<dbReference type="Pfam" id="PF08570">
    <property type="entry name" value="DUF1761"/>
    <property type="match status" value="1"/>
</dbReference>
<feature type="domain" description="FCP1 homology" evidence="3">
    <location>
        <begin position="320"/>
        <end position="519"/>
    </location>
</feature>
<feature type="compositionally biased region" description="Basic and acidic residues" evidence="1">
    <location>
        <begin position="46"/>
        <end position="56"/>
    </location>
</feature>
<feature type="region of interest" description="Disordered" evidence="1">
    <location>
        <begin position="161"/>
        <end position="306"/>
    </location>
</feature>
<accession>A0ABR2Y715</accession>
<dbReference type="EMBL" id="JARVKM010000002">
    <property type="protein sequence ID" value="KAK9782375.1"/>
    <property type="molecule type" value="Genomic_DNA"/>
</dbReference>
<feature type="compositionally biased region" description="Low complexity" evidence="1">
    <location>
        <begin position="263"/>
        <end position="282"/>
    </location>
</feature>
<dbReference type="InterPro" id="IPR036412">
    <property type="entry name" value="HAD-like_sf"/>
</dbReference>
<evidence type="ECO:0000313" key="5">
    <source>
        <dbReference type="Proteomes" id="UP001465668"/>
    </source>
</evidence>
<keyword evidence="2" id="KW-1133">Transmembrane helix</keyword>
<proteinExistence type="predicted"/>
<name>A0ABR2Y715_9PEZI</name>
<dbReference type="Gene3D" id="3.40.50.1000">
    <property type="entry name" value="HAD superfamily/HAD-like"/>
    <property type="match status" value="1"/>
</dbReference>
<organism evidence="4 5">
    <name type="scientific">Seiridium cardinale</name>
    <dbReference type="NCBI Taxonomy" id="138064"/>
    <lineage>
        <taxon>Eukaryota</taxon>
        <taxon>Fungi</taxon>
        <taxon>Dikarya</taxon>
        <taxon>Ascomycota</taxon>
        <taxon>Pezizomycotina</taxon>
        <taxon>Sordariomycetes</taxon>
        <taxon>Xylariomycetidae</taxon>
        <taxon>Amphisphaeriales</taxon>
        <taxon>Sporocadaceae</taxon>
        <taxon>Seiridium</taxon>
    </lineage>
</organism>
<keyword evidence="2" id="KW-0472">Membrane</keyword>
<dbReference type="CDD" id="cd07521">
    <property type="entry name" value="HAD_FCP1-like"/>
    <property type="match status" value="1"/>
</dbReference>
<dbReference type="Proteomes" id="UP001465668">
    <property type="component" value="Unassembled WGS sequence"/>
</dbReference>
<dbReference type="SMART" id="SM00577">
    <property type="entry name" value="CPDc"/>
    <property type="match status" value="1"/>
</dbReference>
<feature type="transmembrane region" description="Helical" evidence="2">
    <location>
        <begin position="734"/>
        <end position="755"/>
    </location>
</feature>
<evidence type="ECO:0000256" key="2">
    <source>
        <dbReference type="SAM" id="Phobius"/>
    </source>
</evidence>
<feature type="region of interest" description="Disordered" evidence="1">
    <location>
        <begin position="1"/>
        <end position="93"/>
    </location>
</feature>
<evidence type="ECO:0000259" key="3">
    <source>
        <dbReference type="PROSITE" id="PS50969"/>
    </source>
</evidence>
<dbReference type="PROSITE" id="PS50969">
    <property type="entry name" value="FCP1"/>
    <property type="match status" value="1"/>
</dbReference>
<keyword evidence="5" id="KW-1185">Reference proteome</keyword>
<keyword evidence="2" id="KW-0812">Transmembrane</keyword>
<dbReference type="InterPro" id="IPR013879">
    <property type="entry name" value="DUF1761"/>
</dbReference>
<dbReference type="NCBIfam" id="TIGR02251">
    <property type="entry name" value="HIF-SF_euk"/>
    <property type="match status" value="1"/>
</dbReference>
<comment type="caution">
    <text evidence="4">The sequence shown here is derived from an EMBL/GenBank/DDBJ whole genome shotgun (WGS) entry which is preliminary data.</text>
</comment>
<dbReference type="InterPro" id="IPR004274">
    <property type="entry name" value="FCP1_dom"/>
</dbReference>
<dbReference type="SUPFAM" id="SSF56784">
    <property type="entry name" value="HAD-like"/>
    <property type="match status" value="1"/>
</dbReference>
<evidence type="ECO:0000256" key="1">
    <source>
        <dbReference type="SAM" id="MobiDB-lite"/>
    </source>
</evidence>
<evidence type="ECO:0000313" key="4">
    <source>
        <dbReference type="EMBL" id="KAK9782375.1"/>
    </source>
</evidence>
<gene>
    <name evidence="4" type="ORF">SCAR479_00718</name>
</gene>
<feature type="compositionally biased region" description="Basic and acidic residues" evidence="1">
    <location>
        <begin position="63"/>
        <end position="77"/>
    </location>
</feature>
<feature type="transmembrane region" description="Helical" evidence="2">
    <location>
        <begin position="703"/>
        <end position="722"/>
    </location>
</feature>
<reference evidence="4 5" key="1">
    <citation type="submission" date="2024-02" db="EMBL/GenBank/DDBJ databases">
        <title>First draft genome assembly of two strains of Seiridium cardinale.</title>
        <authorList>
            <person name="Emiliani G."/>
            <person name="Scali E."/>
        </authorList>
    </citation>
    <scope>NUCLEOTIDE SEQUENCE [LARGE SCALE GENOMIC DNA]</scope>
    <source>
        <strain evidence="4 5">BM-138-000479</strain>
    </source>
</reference>
<dbReference type="PANTHER" id="PTHR40638:SF1">
    <property type="entry name" value="UPF0591 MEMBRANE PROTEIN C15E1.02C"/>
    <property type="match status" value="1"/>
</dbReference>
<dbReference type="PANTHER" id="PTHR40638">
    <property type="entry name" value="UPF0591 MEMBRANE PROTEIN C15E1.02C"/>
    <property type="match status" value="1"/>
</dbReference>